<feature type="region of interest" description="Disordered" evidence="3">
    <location>
        <begin position="1"/>
        <end position="89"/>
    </location>
</feature>
<feature type="compositionally biased region" description="Low complexity" evidence="3">
    <location>
        <begin position="35"/>
        <end position="49"/>
    </location>
</feature>
<evidence type="ECO:0000313" key="6">
    <source>
        <dbReference type="Proteomes" id="UP000234789"/>
    </source>
</evidence>
<evidence type="ECO:0000256" key="2">
    <source>
        <dbReference type="ARBA" id="ARBA00022801"/>
    </source>
</evidence>
<feature type="compositionally biased region" description="Basic and acidic residues" evidence="3">
    <location>
        <begin position="72"/>
        <end position="83"/>
    </location>
</feature>
<reference evidence="5 6" key="1">
    <citation type="submission" date="2017-05" db="EMBL/GenBank/DDBJ databases">
        <title>Functional genome analysis of Paenibacillus pasadenensis strain R16: insights on endophytic life style and antifungal activity.</title>
        <authorList>
            <person name="Passera A."/>
            <person name="Marcolungo L."/>
            <person name="Casati P."/>
            <person name="Brasca M."/>
            <person name="Quaglino F."/>
            <person name="Delledonne M."/>
        </authorList>
    </citation>
    <scope>NUCLEOTIDE SEQUENCE [LARGE SCALE GENOMIC DNA]</scope>
    <source>
        <strain evidence="5 6">R16</strain>
    </source>
</reference>
<comment type="similarity">
    <text evidence="1">Belongs to the 'GDSL' lipolytic enzyme family.</text>
</comment>
<dbReference type="EMBL" id="NFEZ01000004">
    <property type="protein sequence ID" value="PLT44256.1"/>
    <property type="molecule type" value="Genomic_DNA"/>
</dbReference>
<evidence type="ECO:0000256" key="3">
    <source>
        <dbReference type="SAM" id="MobiDB-lite"/>
    </source>
</evidence>
<dbReference type="SUPFAM" id="SSF52266">
    <property type="entry name" value="SGNH hydrolase"/>
    <property type="match status" value="1"/>
</dbReference>
<dbReference type="InterPro" id="IPR008979">
    <property type="entry name" value="Galactose-bd-like_sf"/>
</dbReference>
<keyword evidence="2" id="KW-0378">Hydrolase</keyword>
<dbReference type="GO" id="GO:0016787">
    <property type="term" value="F:hydrolase activity"/>
    <property type="evidence" value="ECO:0007669"/>
    <property type="project" value="UniProtKB-KW"/>
</dbReference>
<evidence type="ECO:0000313" key="5">
    <source>
        <dbReference type="EMBL" id="PLT44256.1"/>
    </source>
</evidence>
<organism evidence="5 6">
    <name type="scientific">Paenibacillus pasadenensis</name>
    <dbReference type="NCBI Taxonomy" id="217090"/>
    <lineage>
        <taxon>Bacteria</taxon>
        <taxon>Bacillati</taxon>
        <taxon>Bacillota</taxon>
        <taxon>Bacilli</taxon>
        <taxon>Bacillales</taxon>
        <taxon>Paenibacillaceae</taxon>
        <taxon>Paenibacillus</taxon>
    </lineage>
</organism>
<keyword evidence="6" id="KW-1185">Reference proteome</keyword>
<dbReference type="Gene3D" id="2.60.120.430">
    <property type="entry name" value="Galactose-binding lectin"/>
    <property type="match status" value="1"/>
</dbReference>
<dbReference type="PANTHER" id="PTHR43695:SF1">
    <property type="entry name" value="RHAMNOGALACTURONAN ACETYLESTERASE"/>
    <property type="match status" value="1"/>
</dbReference>
<protein>
    <submittedName>
        <fullName evidence="5">Rhamnogalacturonan acetylesterase</fullName>
    </submittedName>
</protein>
<dbReference type="Proteomes" id="UP000234789">
    <property type="component" value="Unassembled WGS sequence"/>
</dbReference>
<feature type="domain" description="SGNH hydrolase-type esterase" evidence="4">
    <location>
        <begin position="198"/>
        <end position="358"/>
    </location>
</feature>
<comment type="caution">
    <text evidence="5">The sequence shown here is derived from an EMBL/GenBank/DDBJ whole genome shotgun (WGS) entry which is preliminary data.</text>
</comment>
<evidence type="ECO:0000256" key="1">
    <source>
        <dbReference type="ARBA" id="ARBA00008668"/>
    </source>
</evidence>
<sequence>MEEEAARMNAELPDGEAGARQDGAAPVEGARRQSGEAPEASAAETPATGRGATELRFAFGPGEPPPGAAQVRADDAYSDERGWGFEPGSTVHERLRPGGEGILIPVQSVFAVAVPDGIYHVRVRCGDERHATSTSVRLGEGSLVLPLLERPAGVYAEELFAAAVRGGRLRLRLSGKAPRLCELTVTPAPQAVGLFLAGDSTVCDQPASGYPYFGWGQALPARFKHDVAVDNHAVSGRSSLSFIREGRLEAILERLKPGDWLFVQFGHNDQKNDAERFTEPFGSYKDTLRRYVSGARERQAHAVLVTSMQRRDFDAEGRLRDTHGDYPAAMRELAAEEGVPLIDLAELSRELFEAAGPEGTKDDFMWLLPGESLNHPSGTRDNTHFQERGAVRLAGLVAAEIRRLRLQPLAMYLRESAEDPGSI</sequence>
<dbReference type="SUPFAM" id="SSF49785">
    <property type="entry name" value="Galactose-binding domain-like"/>
    <property type="match status" value="1"/>
</dbReference>
<dbReference type="Pfam" id="PF13472">
    <property type="entry name" value="Lipase_GDSL_2"/>
    <property type="match status" value="1"/>
</dbReference>
<dbReference type="InterPro" id="IPR013830">
    <property type="entry name" value="SGNH_hydro"/>
</dbReference>
<dbReference type="Gene3D" id="3.40.50.1110">
    <property type="entry name" value="SGNH hydrolase"/>
    <property type="match status" value="1"/>
</dbReference>
<name>A0A2N5N1R2_9BACL</name>
<proteinExistence type="inferred from homology"/>
<dbReference type="PANTHER" id="PTHR43695">
    <property type="entry name" value="PUTATIVE (AFU_ORTHOLOGUE AFUA_2G17250)-RELATED"/>
    <property type="match status" value="1"/>
</dbReference>
<dbReference type="CDD" id="cd01821">
    <property type="entry name" value="Rhamnogalacturan_acetylesterase_like"/>
    <property type="match status" value="1"/>
</dbReference>
<dbReference type="InterPro" id="IPR037459">
    <property type="entry name" value="RhgT-like"/>
</dbReference>
<evidence type="ECO:0000259" key="4">
    <source>
        <dbReference type="Pfam" id="PF13472"/>
    </source>
</evidence>
<accession>A0A2N5N1R2</accession>
<dbReference type="AlphaFoldDB" id="A0A2N5N1R2"/>
<dbReference type="InterPro" id="IPR036514">
    <property type="entry name" value="SGNH_hydro_sf"/>
</dbReference>
<gene>
    <name evidence="5" type="ORF">B8V81_2687</name>
</gene>